<feature type="transmembrane region" description="Helical" evidence="2">
    <location>
        <begin position="26"/>
        <end position="48"/>
    </location>
</feature>
<comment type="caution">
    <text evidence="3">The sequence shown here is derived from an EMBL/GenBank/DDBJ whole genome shotgun (WGS) entry which is preliminary data.</text>
</comment>
<feature type="region of interest" description="Disordered" evidence="1">
    <location>
        <begin position="66"/>
        <end position="86"/>
    </location>
</feature>
<evidence type="ECO:0000256" key="2">
    <source>
        <dbReference type="SAM" id="Phobius"/>
    </source>
</evidence>
<keyword evidence="2" id="KW-1133">Transmembrane helix</keyword>
<evidence type="ECO:0000313" key="3">
    <source>
        <dbReference type="EMBL" id="NJC24749.1"/>
    </source>
</evidence>
<dbReference type="EMBL" id="JAATJH010000001">
    <property type="protein sequence ID" value="NJC24749.1"/>
    <property type="molecule type" value="Genomic_DNA"/>
</dbReference>
<sequence length="86" mass="9320">MSTPPPKLTSTGEPRDPFDGDYIGNIFGWKVSLIGLGVILFFVGVLVYRTYALDVPIGFDDPLQSESEKAKFAPPGKADTLTVTKD</sequence>
<dbReference type="Proteomes" id="UP000770785">
    <property type="component" value="Unassembled WGS sequence"/>
</dbReference>
<organism evidence="3 4">
    <name type="scientific">Neolewinella antarctica</name>
    <dbReference type="NCBI Taxonomy" id="442734"/>
    <lineage>
        <taxon>Bacteria</taxon>
        <taxon>Pseudomonadati</taxon>
        <taxon>Bacteroidota</taxon>
        <taxon>Saprospiria</taxon>
        <taxon>Saprospirales</taxon>
        <taxon>Lewinellaceae</taxon>
        <taxon>Neolewinella</taxon>
    </lineage>
</organism>
<keyword evidence="4" id="KW-1185">Reference proteome</keyword>
<protein>
    <recommendedName>
        <fullName evidence="5">Nitrogen fixation protein FixH</fullName>
    </recommendedName>
</protein>
<name>A0ABX0X6X5_9BACT</name>
<reference evidence="3 4" key="1">
    <citation type="submission" date="2020-03" db="EMBL/GenBank/DDBJ databases">
        <title>Genomic Encyclopedia of Type Strains, Phase IV (KMG-IV): sequencing the most valuable type-strain genomes for metagenomic binning, comparative biology and taxonomic classification.</title>
        <authorList>
            <person name="Goeker M."/>
        </authorList>
    </citation>
    <scope>NUCLEOTIDE SEQUENCE [LARGE SCALE GENOMIC DNA]</scope>
    <source>
        <strain evidence="3 4">DSM 105096</strain>
    </source>
</reference>
<keyword evidence="2" id="KW-0812">Transmembrane</keyword>
<proteinExistence type="predicted"/>
<accession>A0ABX0X6X5</accession>
<dbReference type="RefSeq" id="WP_168035560.1">
    <property type="nucleotide sequence ID" value="NZ_JAATJH010000001.1"/>
</dbReference>
<gene>
    <name evidence="3" type="ORF">GGR27_000230</name>
</gene>
<evidence type="ECO:0000256" key="1">
    <source>
        <dbReference type="SAM" id="MobiDB-lite"/>
    </source>
</evidence>
<evidence type="ECO:0008006" key="5">
    <source>
        <dbReference type="Google" id="ProtNLM"/>
    </source>
</evidence>
<keyword evidence="2" id="KW-0472">Membrane</keyword>
<evidence type="ECO:0000313" key="4">
    <source>
        <dbReference type="Proteomes" id="UP000770785"/>
    </source>
</evidence>